<evidence type="ECO:0000256" key="3">
    <source>
        <dbReference type="PROSITE-ProRule" id="PRU00284"/>
    </source>
</evidence>
<keyword evidence="4" id="KW-0175">Coiled coil</keyword>
<name>A0A844XZ00_9SPHN</name>
<protein>
    <submittedName>
        <fullName evidence="6">Chemotaxis protein</fullName>
    </submittedName>
</protein>
<dbReference type="Proteomes" id="UP000444185">
    <property type="component" value="Unassembled WGS sequence"/>
</dbReference>
<feature type="coiled-coil region" evidence="4">
    <location>
        <begin position="220"/>
        <end position="331"/>
    </location>
</feature>
<dbReference type="SMART" id="SM00283">
    <property type="entry name" value="MA"/>
    <property type="match status" value="1"/>
</dbReference>
<sequence length="466" mass="50445">MELTAIDAAKASSLESIPEACGKVTVGCTDVAGIVQAVIDSSGILRAEHAELQGTVHELEKDQRKVAEASDEARLLSARAIERLGQGTKQIQSSLSQITSLLDLVETLATHVTGFAAAMDQVKRCSQDIEQIAETTNILALNATIEAMRAGDAGRTFAVVANEVKSLAGETRKATDEISDVIETLGAEAATVIERIEAGARASNEAKTSVASIDSTISGVSQLVEEVDQQNDQIARATGMMTEHVDRVSSVIESFDRAASENEQRLATAHDRIEELELTASDMFDKLVKAGLSPEDSAMVERAQEHAKKIVARAEEAIANGELTAEQLFDQNYRPQPGTNPQLYRTGLSDWADANWRPINDAVVGEGGHVIMCSQADMNGFLPTHVTAHSRKPIGELAHDTKYCRNGRIILEGVDLVAKSTKDPYTMAVYRQEGDGRNYVVVRNVYVPVYINGRRWGDFELAYSFG</sequence>
<dbReference type="GO" id="GO:0007165">
    <property type="term" value="P:signal transduction"/>
    <property type="evidence" value="ECO:0007669"/>
    <property type="project" value="UniProtKB-KW"/>
</dbReference>
<evidence type="ECO:0000256" key="2">
    <source>
        <dbReference type="ARBA" id="ARBA00029447"/>
    </source>
</evidence>
<keyword evidence="7" id="KW-1185">Reference proteome</keyword>
<dbReference type="EMBL" id="WTYF01000004">
    <property type="protein sequence ID" value="MXO50559.1"/>
    <property type="molecule type" value="Genomic_DNA"/>
</dbReference>
<dbReference type="RefSeq" id="WP_160607143.1">
    <property type="nucleotide sequence ID" value="NZ_WTYF01000004.1"/>
</dbReference>
<dbReference type="GO" id="GO:0006935">
    <property type="term" value="P:chemotaxis"/>
    <property type="evidence" value="ECO:0007669"/>
    <property type="project" value="InterPro"/>
</dbReference>
<keyword evidence="1 3" id="KW-0807">Transducer</keyword>
<feature type="coiled-coil region" evidence="4">
    <location>
        <begin position="52"/>
        <end position="79"/>
    </location>
</feature>
<dbReference type="InterPro" id="IPR004090">
    <property type="entry name" value="Chemotax_Me-accpt_rcpt"/>
</dbReference>
<dbReference type="PANTHER" id="PTHR32089:SF112">
    <property type="entry name" value="LYSOZYME-LIKE PROTEIN-RELATED"/>
    <property type="match status" value="1"/>
</dbReference>
<evidence type="ECO:0000259" key="5">
    <source>
        <dbReference type="PROSITE" id="PS50111"/>
    </source>
</evidence>
<feature type="domain" description="Methyl-accepting transducer" evidence="5">
    <location>
        <begin position="20"/>
        <end position="256"/>
    </location>
</feature>
<proteinExistence type="inferred from homology"/>
<dbReference type="GO" id="GO:0004888">
    <property type="term" value="F:transmembrane signaling receptor activity"/>
    <property type="evidence" value="ECO:0007669"/>
    <property type="project" value="InterPro"/>
</dbReference>
<dbReference type="PROSITE" id="PS50111">
    <property type="entry name" value="CHEMOTAXIS_TRANSDUC_2"/>
    <property type="match status" value="1"/>
</dbReference>
<dbReference type="OrthoDB" id="5292010at2"/>
<dbReference type="PRINTS" id="PR00260">
    <property type="entry name" value="CHEMTRNSDUCR"/>
</dbReference>
<dbReference type="PANTHER" id="PTHR32089">
    <property type="entry name" value="METHYL-ACCEPTING CHEMOTAXIS PROTEIN MCPB"/>
    <property type="match status" value="1"/>
</dbReference>
<accession>A0A844XZ00</accession>
<organism evidence="6 7">
    <name type="scientific">Qipengyuania gaetbuli</name>
    <dbReference type="NCBI Taxonomy" id="266952"/>
    <lineage>
        <taxon>Bacteria</taxon>
        <taxon>Pseudomonadati</taxon>
        <taxon>Pseudomonadota</taxon>
        <taxon>Alphaproteobacteria</taxon>
        <taxon>Sphingomonadales</taxon>
        <taxon>Erythrobacteraceae</taxon>
        <taxon>Qipengyuania</taxon>
    </lineage>
</organism>
<evidence type="ECO:0000256" key="4">
    <source>
        <dbReference type="SAM" id="Coils"/>
    </source>
</evidence>
<comment type="similarity">
    <text evidence="2">Belongs to the methyl-accepting chemotaxis (MCP) protein family.</text>
</comment>
<dbReference type="Gene3D" id="1.10.287.950">
    <property type="entry name" value="Methyl-accepting chemotaxis protein"/>
    <property type="match status" value="1"/>
</dbReference>
<reference evidence="6 7" key="1">
    <citation type="submission" date="2019-12" db="EMBL/GenBank/DDBJ databases">
        <title>Genomic-based taxomic classification of the family Erythrobacteraceae.</title>
        <authorList>
            <person name="Xu L."/>
        </authorList>
    </citation>
    <scope>NUCLEOTIDE SEQUENCE [LARGE SCALE GENOMIC DNA]</scope>
    <source>
        <strain evidence="6 7">DSM 16225</strain>
    </source>
</reference>
<comment type="caution">
    <text evidence="6">The sequence shown here is derived from an EMBL/GenBank/DDBJ whole genome shotgun (WGS) entry which is preliminary data.</text>
</comment>
<evidence type="ECO:0000313" key="7">
    <source>
        <dbReference type="Proteomes" id="UP000444185"/>
    </source>
</evidence>
<evidence type="ECO:0000313" key="6">
    <source>
        <dbReference type="EMBL" id="MXO50559.1"/>
    </source>
</evidence>
<dbReference type="AlphaFoldDB" id="A0A844XZ00"/>
<gene>
    <name evidence="6" type="ORF">GRI42_04480</name>
</gene>
<dbReference type="InterPro" id="IPR004089">
    <property type="entry name" value="MCPsignal_dom"/>
</dbReference>
<dbReference type="SUPFAM" id="SSF58104">
    <property type="entry name" value="Methyl-accepting chemotaxis protein (MCP) signaling domain"/>
    <property type="match status" value="1"/>
</dbReference>
<evidence type="ECO:0000256" key="1">
    <source>
        <dbReference type="ARBA" id="ARBA00023224"/>
    </source>
</evidence>
<dbReference type="Pfam" id="PF00015">
    <property type="entry name" value="MCPsignal"/>
    <property type="match status" value="1"/>
</dbReference>
<dbReference type="GO" id="GO:0016020">
    <property type="term" value="C:membrane"/>
    <property type="evidence" value="ECO:0007669"/>
    <property type="project" value="InterPro"/>
</dbReference>